<dbReference type="Pfam" id="PF01547">
    <property type="entry name" value="SBP_bac_1"/>
    <property type="match status" value="1"/>
</dbReference>
<gene>
    <name evidence="1" type="ORF">DQ384_04925</name>
</gene>
<dbReference type="OrthoDB" id="2510110at2"/>
<keyword evidence="2" id="KW-1185">Reference proteome</keyword>
<dbReference type="InterPro" id="IPR050490">
    <property type="entry name" value="Bact_solute-bd_prot1"/>
</dbReference>
<sequence length="482" mass="50489">MACPAISLQGERIAPEREVRVARAGSRTTHRVTAAVAGLLLALATACGGSGGDAKSGDGGAKSLTMWTFKRTHLAALQQAAEKFRTSSGITVKVEAITPDDAFTAKIQSAAQTKNLPDVLEVHAGGEDFRIGGAGLLADLAGDFPASKLARFLPTTREAGLVTAERQRQITELKPAKVGNLFSVPFTAGTFGIVYANRQKMQAAGLDPATPPKTWEEFVDHLKATTKADPKQGGLSLGLKVSQTGYNWIYVQLAYAYLGKERYEALFGKGTTQGFASPDGVKTLELYGQLTPYWTPGATALGIDDADIAFAQGKSAFDVGGTFTLAFLSQNGMDPKNVLTFPIPPPTGGKISDLRLAPLALTGLSVTATTGDKDAAVKWVDFLTSPEGAGVFAKGSLDLPATDLGTQAEALIGSDLAALQKYFTGPPENTFDFAATSFRPPGFDDAKMGPALLKLSPLKESDPAQTGAQLDAVLAAMWKVSS</sequence>
<dbReference type="SUPFAM" id="SSF53850">
    <property type="entry name" value="Periplasmic binding protein-like II"/>
    <property type="match status" value="1"/>
</dbReference>
<dbReference type="Gene3D" id="3.40.190.10">
    <property type="entry name" value="Periplasmic binding protein-like II"/>
    <property type="match status" value="1"/>
</dbReference>
<dbReference type="PANTHER" id="PTHR43649:SF12">
    <property type="entry name" value="DIACETYLCHITOBIOSE BINDING PROTEIN DASA"/>
    <property type="match status" value="1"/>
</dbReference>
<reference evidence="1 2" key="1">
    <citation type="submission" date="2018-06" db="EMBL/GenBank/DDBJ databases">
        <title>Sphaerisporangium craniellae sp. nov., isolated from a marine sponge in the South China Sea.</title>
        <authorList>
            <person name="Li L."/>
        </authorList>
    </citation>
    <scope>NUCLEOTIDE SEQUENCE [LARGE SCALE GENOMIC DNA]</scope>
    <source>
        <strain evidence="1 2">CCTCC AA 208026</strain>
    </source>
</reference>
<comment type="caution">
    <text evidence="1">The sequence shown here is derived from an EMBL/GenBank/DDBJ whole genome shotgun (WGS) entry which is preliminary data.</text>
</comment>
<evidence type="ECO:0000313" key="2">
    <source>
        <dbReference type="Proteomes" id="UP000253094"/>
    </source>
</evidence>
<dbReference type="PANTHER" id="PTHR43649">
    <property type="entry name" value="ARABINOSE-BINDING PROTEIN-RELATED"/>
    <property type="match status" value="1"/>
</dbReference>
<accession>A0A367FRF9</accession>
<protein>
    <submittedName>
        <fullName evidence="1">Extracellular solute-binding protein</fullName>
    </submittedName>
</protein>
<organism evidence="1 2">
    <name type="scientific">Sphaerisporangium album</name>
    <dbReference type="NCBI Taxonomy" id="509200"/>
    <lineage>
        <taxon>Bacteria</taxon>
        <taxon>Bacillati</taxon>
        <taxon>Actinomycetota</taxon>
        <taxon>Actinomycetes</taxon>
        <taxon>Streptosporangiales</taxon>
        <taxon>Streptosporangiaceae</taxon>
        <taxon>Sphaerisporangium</taxon>
    </lineage>
</organism>
<dbReference type="InterPro" id="IPR006059">
    <property type="entry name" value="SBP"/>
</dbReference>
<dbReference type="AlphaFoldDB" id="A0A367FRF9"/>
<name>A0A367FRF9_9ACTN</name>
<evidence type="ECO:0000313" key="1">
    <source>
        <dbReference type="EMBL" id="RCG32814.1"/>
    </source>
</evidence>
<proteinExistence type="predicted"/>
<dbReference type="EMBL" id="QOIL01000002">
    <property type="protein sequence ID" value="RCG32814.1"/>
    <property type="molecule type" value="Genomic_DNA"/>
</dbReference>
<dbReference type="Proteomes" id="UP000253094">
    <property type="component" value="Unassembled WGS sequence"/>
</dbReference>